<keyword evidence="19" id="KW-0511">Multifunctional enzyme</keyword>
<evidence type="ECO:0000256" key="15">
    <source>
        <dbReference type="ARBA" id="ARBA00023014"/>
    </source>
</evidence>
<dbReference type="PANTHER" id="PTHR36531:SF6">
    <property type="entry name" value="DNA REPLICATION ATP-DEPENDENT HELICASE_NUCLEASE DNA2"/>
    <property type="match status" value="1"/>
</dbReference>
<comment type="catalytic activity">
    <reaction evidence="20">
        <text>ATP + H2O = ADP + phosphate + H(+)</text>
        <dbReference type="Rhea" id="RHEA:13065"/>
        <dbReference type="ChEBI" id="CHEBI:15377"/>
        <dbReference type="ChEBI" id="CHEBI:15378"/>
        <dbReference type="ChEBI" id="CHEBI:30616"/>
        <dbReference type="ChEBI" id="CHEBI:43474"/>
        <dbReference type="ChEBI" id="CHEBI:456216"/>
        <dbReference type="EC" id="3.6.4.12"/>
    </reaction>
</comment>
<organism evidence="25 26">
    <name type="scientific">Cocos nucifera</name>
    <name type="common">Coconut palm</name>
    <dbReference type="NCBI Taxonomy" id="13894"/>
    <lineage>
        <taxon>Eukaryota</taxon>
        <taxon>Viridiplantae</taxon>
        <taxon>Streptophyta</taxon>
        <taxon>Embryophyta</taxon>
        <taxon>Tracheophyta</taxon>
        <taxon>Spermatophyta</taxon>
        <taxon>Magnoliopsida</taxon>
        <taxon>Liliopsida</taxon>
        <taxon>Arecaceae</taxon>
        <taxon>Arecoideae</taxon>
        <taxon>Cocoseae</taxon>
        <taxon>Attaleinae</taxon>
        <taxon>Cocos</taxon>
    </lineage>
</organism>
<keyword evidence="13" id="KW-0067">ATP-binding</keyword>
<evidence type="ECO:0000313" key="25">
    <source>
        <dbReference type="EMBL" id="KAG1362075.1"/>
    </source>
</evidence>
<evidence type="ECO:0000259" key="23">
    <source>
        <dbReference type="Pfam" id="PF13086"/>
    </source>
</evidence>
<dbReference type="GO" id="GO:0003678">
    <property type="term" value="F:DNA helicase activity"/>
    <property type="evidence" value="ECO:0007669"/>
    <property type="project" value="UniProtKB-EC"/>
</dbReference>
<accession>A0A8K0ILC6</accession>
<keyword evidence="26" id="KW-1185">Reference proteome</keyword>
<evidence type="ECO:0000256" key="10">
    <source>
        <dbReference type="ARBA" id="ARBA00022763"/>
    </source>
</evidence>
<dbReference type="InterPro" id="IPR014808">
    <property type="entry name" value="DNA_replication_fac_Dna2_N"/>
</dbReference>
<keyword evidence="11" id="KW-0378">Hydrolase</keyword>
<keyword evidence="17" id="KW-0234">DNA repair</keyword>
<protein>
    <recommendedName>
        <fullName evidence="4">DNA helicase</fullName>
        <ecNumber evidence="4">3.6.4.12</ecNumber>
    </recommendedName>
</protein>
<feature type="compositionally biased region" description="Polar residues" evidence="21">
    <location>
        <begin position="87"/>
        <end position="101"/>
    </location>
</feature>
<feature type="domain" description="DNA2/NAM7 helicase-like C-terminal" evidence="24">
    <location>
        <begin position="986"/>
        <end position="1195"/>
    </location>
</feature>
<evidence type="ECO:0000256" key="2">
    <source>
        <dbReference type="ARBA" id="ARBA00004123"/>
    </source>
</evidence>
<dbReference type="InterPro" id="IPR027417">
    <property type="entry name" value="P-loop_NTPase"/>
</dbReference>
<dbReference type="InterPro" id="IPR051827">
    <property type="entry name" value="Cas4_exonuclease"/>
</dbReference>
<dbReference type="Gene3D" id="3.40.50.300">
    <property type="entry name" value="P-loop containing nucleotide triphosphate hydrolases"/>
    <property type="match status" value="3"/>
</dbReference>
<evidence type="ECO:0000259" key="22">
    <source>
        <dbReference type="Pfam" id="PF08696"/>
    </source>
</evidence>
<dbReference type="GO" id="GO:0005524">
    <property type="term" value="F:ATP binding"/>
    <property type="evidence" value="ECO:0007669"/>
    <property type="project" value="UniProtKB-KW"/>
</dbReference>
<keyword evidence="6" id="KW-0235">DNA replication</keyword>
<keyword evidence="7" id="KW-0540">Nuclease</keyword>
<evidence type="ECO:0000256" key="20">
    <source>
        <dbReference type="ARBA" id="ARBA00047995"/>
    </source>
</evidence>
<keyword evidence="10" id="KW-0227">DNA damage</keyword>
<feature type="compositionally biased region" description="Polar residues" evidence="21">
    <location>
        <begin position="14"/>
        <end position="27"/>
    </location>
</feature>
<evidence type="ECO:0000256" key="4">
    <source>
        <dbReference type="ARBA" id="ARBA00012551"/>
    </source>
</evidence>
<evidence type="ECO:0000256" key="7">
    <source>
        <dbReference type="ARBA" id="ARBA00022722"/>
    </source>
</evidence>
<comment type="caution">
    <text evidence="25">The sequence shown here is derived from an EMBL/GenBank/DDBJ whole genome shotgun (WGS) entry which is preliminary data.</text>
</comment>
<evidence type="ECO:0000256" key="17">
    <source>
        <dbReference type="ARBA" id="ARBA00023204"/>
    </source>
</evidence>
<dbReference type="GO" id="GO:0003677">
    <property type="term" value="F:DNA binding"/>
    <property type="evidence" value="ECO:0007669"/>
    <property type="project" value="UniProtKB-KW"/>
</dbReference>
<name>A0A8K0ILC6_COCNU</name>
<dbReference type="GO" id="GO:0016787">
    <property type="term" value="F:hydrolase activity"/>
    <property type="evidence" value="ECO:0007669"/>
    <property type="project" value="UniProtKB-KW"/>
</dbReference>
<feature type="compositionally biased region" description="Pro residues" evidence="21">
    <location>
        <begin position="62"/>
        <end position="83"/>
    </location>
</feature>
<keyword evidence="5" id="KW-0004">4Fe-4S</keyword>
<evidence type="ECO:0000256" key="9">
    <source>
        <dbReference type="ARBA" id="ARBA00022741"/>
    </source>
</evidence>
<dbReference type="GO" id="GO:0006281">
    <property type="term" value="P:DNA repair"/>
    <property type="evidence" value="ECO:0007669"/>
    <property type="project" value="UniProtKB-KW"/>
</dbReference>
<dbReference type="InterPro" id="IPR041677">
    <property type="entry name" value="DNA2/NAM7_AAA_11"/>
</dbReference>
<feature type="region of interest" description="Disordered" evidence="21">
    <location>
        <begin position="1"/>
        <end position="106"/>
    </location>
</feature>
<evidence type="ECO:0000256" key="6">
    <source>
        <dbReference type="ARBA" id="ARBA00022705"/>
    </source>
</evidence>
<dbReference type="GO" id="GO:0005634">
    <property type="term" value="C:nucleus"/>
    <property type="evidence" value="ECO:0007669"/>
    <property type="project" value="UniProtKB-SubCell"/>
</dbReference>
<keyword evidence="18" id="KW-0539">Nucleus</keyword>
<proteinExistence type="inferred from homology"/>
<keyword evidence="9" id="KW-0547">Nucleotide-binding</keyword>
<gene>
    <name evidence="25" type="ORF">COCNU_10G002940</name>
</gene>
<dbReference type="Gene3D" id="3.90.320.10">
    <property type="match status" value="1"/>
</dbReference>
<reference evidence="25" key="1">
    <citation type="journal article" date="2017" name="Gigascience">
        <title>The genome draft of coconut (Cocos nucifera).</title>
        <authorList>
            <person name="Xiao Y."/>
            <person name="Xu P."/>
            <person name="Fan H."/>
            <person name="Baudouin L."/>
            <person name="Xia W."/>
            <person name="Bocs S."/>
            <person name="Xu J."/>
            <person name="Li Q."/>
            <person name="Guo A."/>
            <person name="Zhou L."/>
            <person name="Li J."/>
            <person name="Wu Y."/>
            <person name="Ma Z."/>
            <person name="Armero A."/>
            <person name="Issali A.E."/>
            <person name="Liu N."/>
            <person name="Peng M."/>
            <person name="Yang Y."/>
        </authorList>
    </citation>
    <scope>NUCLEOTIDE SEQUENCE</scope>
    <source>
        <tissue evidence="25">Spear leaf of Hainan Tall coconut</tissue>
    </source>
</reference>
<dbReference type="PANTHER" id="PTHR36531">
    <property type="entry name" value="CRISPR-ASSOCIATED EXONUCLEASE CAS4"/>
    <property type="match status" value="1"/>
</dbReference>
<evidence type="ECO:0000256" key="1">
    <source>
        <dbReference type="ARBA" id="ARBA00001966"/>
    </source>
</evidence>
<keyword evidence="14" id="KW-0408">Iron</keyword>
<dbReference type="Proteomes" id="UP000797356">
    <property type="component" value="Chromosome 10"/>
</dbReference>
<dbReference type="EC" id="3.6.4.12" evidence="4"/>
<dbReference type="Pfam" id="PF08696">
    <property type="entry name" value="Dna2"/>
    <property type="match status" value="2"/>
</dbReference>
<dbReference type="Pfam" id="PF13087">
    <property type="entry name" value="AAA_12"/>
    <property type="match status" value="1"/>
</dbReference>
<evidence type="ECO:0000256" key="13">
    <source>
        <dbReference type="ARBA" id="ARBA00022840"/>
    </source>
</evidence>
<dbReference type="SUPFAM" id="SSF52540">
    <property type="entry name" value="P-loop containing nucleoside triphosphate hydrolases"/>
    <property type="match status" value="1"/>
</dbReference>
<evidence type="ECO:0000259" key="24">
    <source>
        <dbReference type="Pfam" id="PF13087"/>
    </source>
</evidence>
<evidence type="ECO:0000256" key="12">
    <source>
        <dbReference type="ARBA" id="ARBA00022806"/>
    </source>
</evidence>
<evidence type="ECO:0000313" key="26">
    <source>
        <dbReference type="Proteomes" id="UP000797356"/>
    </source>
</evidence>
<feature type="domain" description="DNA2/NAM7 helicase helicase" evidence="23">
    <location>
        <begin position="883"/>
        <end position="949"/>
    </location>
</feature>
<evidence type="ECO:0000256" key="19">
    <source>
        <dbReference type="ARBA" id="ARBA00023268"/>
    </source>
</evidence>
<reference evidence="25" key="2">
    <citation type="submission" date="2019-07" db="EMBL/GenBank/DDBJ databases">
        <authorList>
            <person name="Yang Y."/>
            <person name="Bocs S."/>
            <person name="Baudouin L."/>
        </authorList>
    </citation>
    <scope>NUCLEOTIDE SEQUENCE</scope>
    <source>
        <tissue evidence="25">Spear leaf of Hainan Tall coconut</tissue>
    </source>
</reference>
<evidence type="ECO:0000256" key="5">
    <source>
        <dbReference type="ARBA" id="ARBA00022485"/>
    </source>
</evidence>
<evidence type="ECO:0000256" key="11">
    <source>
        <dbReference type="ARBA" id="ARBA00022801"/>
    </source>
</evidence>
<keyword evidence="16" id="KW-0238">DNA-binding</keyword>
<evidence type="ECO:0000256" key="21">
    <source>
        <dbReference type="SAM" id="MobiDB-lite"/>
    </source>
</evidence>
<sequence>MAPRKRVSSSSSSTRKPSQNHQISQPSKFGIQHFFERHSQAAAAASSSSTVNPSIRSNPKPDSNPNPSCPQSSPPPADPPQPSPASTSNGEESSSQITPEISKSVPLKRFKFSPGMLIKQSQDDGGDEVTWKISPVNMRLQSLTAKQLPGITRIFSEATRTNDSTFQPCSQKQDPSCSVGNIEKWLSSPATMAPNKSLTSSRRVSIQESEVCDSCGINGDSKNDISLDFRSPFRTPPSMSYGPNEQLIGGVVCTGAFNQLGLRQHRKALLELLDQVEDAIMEEPTTFDVKLEEPTTNDPRLHKNQNVTCEKIHVDHDPIESSFRDAPLGKPCGASHDDMFLVLEVCFLISMEFFHKGPLDLFEIYHSICSVVGFRKAQEYGFIIWSISFKGTFGISNVIQFYSLIGPGDTINVIGEFDDQGTCVVNHNKNLVIVHPDILVSGTRAGLLKDMPSRHFLEEYAGTVLQKNIESLYACGANERDTYSTLVDAVPKMLNWLTCFREAKGSKSASVDFGSSDGPKIVSITEVVDIEEMAWAPRYGLKGIIDASVRVNISSSSGSSHETIMPLEFKTGKGTSGQSAMEHSAQVMLYTLLMSERYLTKDIDSGLLYYLHTDQTRSDLVGIIMRRNELATDILKASTTQNLPPMLQNPAICKSCRHLNICTLYHKAYGGSIESSGLGDVFDSLVNHLTVSQSDFLKHWDRLIDLEAKASQVTRTEILRQRSVRGDKSTSSISSIVLDVMNGFSVNGSFKNGRYMYHFVHQKFPHGTHSSEKMDPPEPGPSNLDCSLRCGDYVVSFPRRLRLPGSDSASETGNLIREVWRLDKDEVASSYAVMRFNLTRLFSQDSQSLHLRKMIVDLEAPRFESGGIYSQDPALPYVRLEKHLNDDQRRSIHKILTAKDYALILGMPGTGKTSTMVHAVKALLMRGASILLTSYTNSAIDNLLIKLKAQVSLGPLMLASTFVLVGDHYQLPPLVQSTEARENGMGISLFCRLSEAHPEAISALQCQYRMCAGIMELSNALIYGDRLRCGSSEIASANLKFSSTGTITLWLKESIDYVANKWQHQNLHLIWRLGNGVNQLLQHNMLHFALIHETFNIQHCFLFSQLLFLTMQILYPKRSVVFINTDQLPALEAKEHSTVNNPIEAFIISEITRELVKVGIIEDEIGIITPYNSQVNLIRQVVGASVEVQTIDKYQVTVWNSVMHIFCYDFHFLACLTCLEVKSAMMLCVKQKKLIMVGSCKTLSRVPLLRLLIEKVNEQGGIIHISEGIVGKKGLEMEGDVVEEEDGVIEIGMEGGVKGFIDGIEGEEEKGLRERRGKRRDH</sequence>
<keyword evidence="8" id="KW-0479">Metal-binding</keyword>
<dbReference type="GO" id="GO:0051539">
    <property type="term" value="F:4 iron, 4 sulfur cluster binding"/>
    <property type="evidence" value="ECO:0007669"/>
    <property type="project" value="UniProtKB-KW"/>
</dbReference>
<dbReference type="InterPro" id="IPR011604">
    <property type="entry name" value="PDDEXK-like_dom_sf"/>
</dbReference>
<dbReference type="EMBL" id="CM017881">
    <property type="protein sequence ID" value="KAG1362075.1"/>
    <property type="molecule type" value="Genomic_DNA"/>
</dbReference>
<comment type="similarity">
    <text evidence="3">Belongs to the DNA2/NAM7 helicase family.</text>
</comment>
<feature type="domain" description="DNA replication factor Dna2 N-terminal" evidence="22">
    <location>
        <begin position="403"/>
        <end position="444"/>
    </location>
</feature>
<evidence type="ECO:0000256" key="3">
    <source>
        <dbReference type="ARBA" id="ARBA00007913"/>
    </source>
</evidence>
<evidence type="ECO:0000256" key="18">
    <source>
        <dbReference type="ARBA" id="ARBA00023242"/>
    </source>
</evidence>
<comment type="subcellular location">
    <subcellularLocation>
        <location evidence="2">Nucleus</location>
    </subcellularLocation>
</comment>
<dbReference type="InterPro" id="IPR041679">
    <property type="entry name" value="DNA2/NAM7-like_C"/>
</dbReference>
<feature type="compositionally biased region" description="Low complexity" evidence="21">
    <location>
        <begin position="40"/>
        <end position="49"/>
    </location>
</feature>
<dbReference type="Pfam" id="PF13086">
    <property type="entry name" value="AAA_11"/>
    <property type="match status" value="1"/>
</dbReference>
<feature type="domain" description="DNA replication factor Dna2 N-terminal" evidence="22">
    <location>
        <begin position="450"/>
        <end position="551"/>
    </location>
</feature>
<comment type="cofactor">
    <cofactor evidence="1">
        <name>[4Fe-4S] cluster</name>
        <dbReference type="ChEBI" id="CHEBI:49883"/>
    </cofactor>
</comment>
<keyword evidence="12 25" id="KW-0347">Helicase</keyword>
<evidence type="ECO:0000256" key="16">
    <source>
        <dbReference type="ARBA" id="ARBA00023125"/>
    </source>
</evidence>
<dbReference type="GO" id="GO:0046872">
    <property type="term" value="F:metal ion binding"/>
    <property type="evidence" value="ECO:0007669"/>
    <property type="project" value="UniProtKB-KW"/>
</dbReference>
<dbReference type="OrthoDB" id="306218at2759"/>
<keyword evidence="15" id="KW-0411">Iron-sulfur</keyword>
<evidence type="ECO:0000256" key="14">
    <source>
        <dbReference type="ARBA" id="ARBA00023004"/>
    </source>
</evidence>
<evidence type="ECO:0000256" key="8">
    <source>
        <dbReference type="ARBA" id="ARBA00022723"/>
    </source>
</evidence>
<dbReference type="GO" id="GO:0004518">
    <property type="term" value="F:nuclease activity"/>
    <property type="evidence" value="ECO:0007669"/>
    <property type="project" value="UniProtKB-KW"/>
</dbReference>
<dbReference type="GO" id="GO:0006260">
    <property type="term" value="P:DNA replication"/>
    <property type="evidence" value="ECO:0007669"/>
    <property type="project" value="UniProtKB-KW"/>
</dbReference>